<evidence type="ECO:0000313" key="3">
    <source>
        <dbReference type="Proteomes" id="UP000606974"/>
    </source>
</evidence>
<dbReference type="AlphaFoldDB" id="A0A8H7ARG4"/>
<feature type="region of interest" description="Disordered" evidence="1">
    <location>
        <begin position="1"/>
        <end position="35"/>
    </location>
</feature>
<organism evidence="2 3">
    <name type="scientific">Endocarpon pusillum</name>
    <dbReference type="NCBI Taxonomy" id="364733"/>
    <lineage>
        <taxon>Eukaryota</taxon>
        <taxon>Fungi</taxon>
        <taxon>Dikarya</taxon>
        <taxon>Ascomycota</taxon>
        <taxon>Pezizomycotina</taxon>
        <taxon>Eurotiomycetes</taxon>
        <taxon>Chaetothyriomycetidae</taxon>
        <taxon>Verrucariales</taxon>
        <taxon>Verrucariaceae</taxon>
        <taxon>Endocarpon</taxon>
    </lineage>
</organism>
<gene>
    <name evidence="2" type="ORF">GJ744_004435</name>
</gene>
<keyword evidence="3" id="KW-1185">Reference proteome</keyword>
<comment type="caution">
    <text evidence="2">The sequence shown here is derived from an EMBL/GenBank/DDBJ whole genome shotgun (WGS) entry which is preliminary data.</text>
</comment>
<dbReference type="EMBL" id="JAACFV010000002">
    <property type="protein sequence ID" value="KAF7514110.1"/>
    <property type="molecule type" value="Genomic_DNA"/>
</dbReference>
<proteinExistence type="predicted"/>
<name>A0A8H7ARG4_9EURO</name>
<feature type="compositionally biased region" description="Polar residues" evidence="1">
    <location>
        <begin position="1"/>
        <end position="16"/>
    </location>
</feature>
<protein>
    <submittedName>
        <fullName evidence="2">Uncharacterized protein</fullName>
    </submittedName>
</protein>
<sequence length="99" mass="10188">MSSLLRTLPQRSQTIFRSRPSLPGPTTPPKAAGDPAWARNLASEFGGGDEHGIRVNTISPPANIVTGESGGGAGFAGFPRAQARLAARQKHAGEAEQAG</sequence>
<evidence type="ECO:0000256" key="1">
    <source>
        <dbReference type="SAM" id="MobiDB-lite"/>
    </source>
</evidence>
<dbReference type="Proteomes" id="UP000606974">
    <property type="component" value="Unassembled WGS sequence"/>
</dbReference>
<evidence type="ECO:0000313" key="2">
    <source>
        <dbReference type="EMBL" id="KAF7514110.1"/>
    </source>
</evidence>
<accession>A0A8H7ARG4</accession>
<reference evidence="2" key="1">
    <citation type="submission" date="2020-02" db="EMBL/GenBank/DDBJ databases">
        <authorList>
            <person name="Palmer J.M."/>
        </authorList>
    </citation>
    <scope>NUCLEOTIDE SEQUENCE</scope>
    <source>
        <strain evidence="2">EPUS1.4</strain>
        <tissue evidence="2">Thallus</tissue>
    </source>
</reference>